<dbReference type="Proteomes" id="UP000030104">
    <property type="component" value="Unassembled WGS sequence"/>
</dbReference>
<organism evidence="1 2">
    <name type="scientific">Penicillium italicum</name>
    <name type="common">Blue mold</name>
    <dbReference type="NCBI Taxonomy" id="40296"/>
    <lineage>
        <taxon>Eukaryota</taxon>
        <taxon>Fungi</taxon>
        <taxon>Dikarya</taxon>
        <taxon>Ascomycota</taxon>
        <taxon>Pezizomycotina</taxon>
        <taxon>Eurotiomycetes</taxon>
        <taxon>Eurotiomycetidae</taxon>
        <taxon>Eurotiales</taxon>
        <taxon>Aspergillaceae</taxon>
        <taxon>Penicillium</taxon>
    </lineage>
</organism>
<evidence type="ECO:0000313" key="1">
    <source>
        <dbReference type="EMBL" id="KGO66964.1"/>
    </source>
</evidence>
<keyword evidence="2" id="KW-1185">Reference proteome</keyword>
<name>A0A0A2KGP8_PENIT</name>
<dbReference type="HOGENOM" id="CLU_043569_0_0_1"/>
<accession>A0A0A2KGP8</accession>
<comment type="caution">
    <text evidence="1">The sequence shown here is derived from an EMBL/GenBank/DDBJ whole genome shotgun (WGS) entry which is preliminary data.</text>
</comment>
<dbReference type="EMBL" id="JQGA01001333">
    <property type="protein sequence ID" value="KGO66964.1"/>
    <property type="molecule type" value="Genomic_DNA"/>
</dbReference>
<dbReference type="OMA" id="WEEKGRS"/>
<reference evidence="1 2" key="1">
    <citation type="journal article" date="2015" name="Mol. Plant Microbe Interact.">
        <title>Genome, transcriptome, and functional analyses of Penicillium expansum provide new insights into secondary metabolism and pathogenicity.</title>
        <authorList>
            <person name="Ballester A.R."/>
            <person name="Marcet-Houben M."/>
            <person name="Levin E."/>
            <person name="Sela N."/>
            <person name="Selma-Lazaro C."/>
            <person name="Carmona L."/>
            <person name="Wisniewski M."/>
            <person name="Droby S."/>
            <person name="Gonzalez-Candelas L."/>
            <person name="Gabaldon T."/>
        </authorList>
    </citation>
    <scope>NUCLEOTIDE SEQUENCE [LARGE SCALE GENOMIC DNA]</scope>
    <source>
        <strain evidence="1 2">PHI-1</strain>
    </source>
</reference>
<sequence>MPRYSPWEEKGRSLRRWIECHHEPGCPYPKSTFNVTYYPQPRDYSVTHEPVWLGSGWDTWIYPLNLPSELNKIEIQNRKGPPVGWEGRTGQGVVFLDWIRRSRRSAAPHMSEFTKAAYEMDFDLQGLRYVFVTEISETNTVECIRDEVYKSEGLPYPSSEQETWENRSREFDALLGTTIGKAVAAFVLCAWGQGRKRIARISRSSDRPRIVTFHDGTHLQRLNMRFDIEDV</sequence>
<evidence type="ECO:0000313" key="2">
    <source>
        <dbReference type="Proteomes" id="UP000030104"/>
    </source>
</evidence>
<dbReference type="AlphaFoldDB" id="A0A0A2KGP8"/>
<proteinExistence type="predicted"/>
<dbReference type="OrthoDB" id="4366145at2759"/>
<gene>
    <name evidence="1" type="ORF">PITC_038440</name>
</gene>
<dbReference type="PhylomeDB" id="A0A0A2KGP8"/>
<protein>
    <submittedName>
        <fullName evidence="1">Uncharacterized protein</fullName>
    </submittedName>
</protein>